<dbReference type="Pfam" id="PF05150">
    <property type="entry name" value="Legionella_OMP"/>
    <property type="match status" value="1"/>
</dbReference>
<dbReference type="PATRIC" id="fig|66969.6.peg.2101"/>
<dbReference type="InterPro" id="IPR007825">
    <property type="entry name" value="Major_OMP_Legionella"/>
</dbReference>
<reference evidence="1 2" key="1">
    <citation type="submission" date="2015-11" db="EMBL/GenBank/DDBJ databases">
        <title>Genomic analysis of 38 Legionella species identifies large and diverse effector repertoires.</title>
        <authorList>
            <person name="Burstein D."/>
            <person name="Amaro F."/>
            <person name="Zusman T."/>
            <person name="Lifshitz Z."/>
            <person name="Cohen O."/>
            <person name="Gilbert J.A."/>
            <person name="Pupko T."/>
            <person name="Shuman H.A."/>
            <person name="Segal G."/>
        </authorList>
    </citation>
    <scope>NUCLEOTIDE SEQUENCE [LARGE SCALE GENOMIC DNA]</scope>
    <source>
        <strain evidence="1 2">ATCC 51914</strain>
    </source>
</reference>
<gene>
    <name evidence="1" type="ORF">Lwal_1930</name>
</gene>
<dbReference type="AlphaFoldDB" id="A0A0W1A742"/>
<evidence type="ECO:0000313" key="1">
    <source>
        <dbReference type="EMBL" id="KTD77153.1"/>
    </source>
</evidence>
<dbReference type="STRING" id="66969.Lwal_1930"/>
<evidence type="ECO:0008006" key="3">
    <source>
        <dbReference type="Google" id="ProtNLM"/>
    </source>
</evidence>
<comment type="caution">
    <text evidence="1">The sequence shown here is derived from an EMBL/GenBank/DDBJ whole genome shotgun (WGS) entry which is preliminary data.</text>
</comment>
<organism evidence="1 2">
    <name type="scientific">Legionella waltersii</name>
    <dbReference type="NCBI Taxonomy" id="66969"/>
    <lineage>
        <taxon>Bacteria</taxon>
        <taxon>Pseudomonadati</taxon>
        <taxon>Pseudomonadota</taxon>
        <taxon>Gammaproteobacteria</taxon>
        <taxon>Legionellales</taxon>
        <taxon>Legionellaceae</taxon>
        <taxon>Legionella</taxon>
    </lineage>
</organism>
<dbReference type="EMBL" id="LNZB01000048">
    <property type="protein sequence ID" value="KTD77153.1"/>
    <property type="molecule type" value="Genomic_DNA"/>
</dbReference>
<sequence length="291" mass="32648">MAGGLLFSSLANAVDFDLEFLYWQPSETIDWAVTNNKSLPNQLITYKTIDFDFAPGFRLGAQFEKETFTGRVFYTWLNARATDAVNGNVISAYMPSKFAEDFYQSGQVRFNIDFDSIDADLIRTIPIDKKWVLNPYIGIKAARIDQSISTQYQGTILVIERVKNDFLGIGPKIGVGSSLPIYQGHRLNTQLVADFSTALMWGTWSINDTMTQSNSSLISSVDIANRNLGALEVQGFIGLRLTHERFSLKAGYEVSDWFNQYQLFDNATGSHSNDLVFQGLTLQLLVQDLVN</sequence>
<accession>A0A0W1A742</accession>
<name>A0A0W1A742_9GAMM</name>
<evidence type="ECO:0000313" key="2">
    <source>
        <dbReference type="Proteomes" id="UP000054729"/>
    </source>
</evidence>
<proteinExistence type="predicted"/>
<dbReference type="Proteomes" id="UP000054729">
    <property type="component" value="Unassembled WGS sequence"/>
</dbReference>
<protein>
    <recommendedName>
        <fullName evidence="3">Major outer membrane protein</fullName>
    </recommendedName>
</protein>
<keyword evidence="2" id="KW-1185">Reference proteome</keyword>